<dbReference type="InterPro" id="IPR036565">
    <property type="entry name" value="Mur-like_cat_sf"/>
</dbReference>
<evidence type="ECO:0000256" key="3">
    <source>
        <dbReference type="ARBA" id="ARBA00022723"/>
    </source>
</evidence>
<dbReference type="PANTHER" id="PTHR11136">
    <property type="entry name" value="FOLYLPOLYGLUTAMATE SYNTHASE-RELATED"/>
    <property type="match status" value="1"/>
</dbReference>
<evidence type="ECO:0000256" key="4">
    <source>
        <dbReference type="ARBA" id="ARBA00022741"/>
    </source>
</evidence>
<accession>A0ABY4W3P4</accession>
<dbReference type="InterPro" id="IPR001645">
    <property type="entry name" value="Folylpolyglutamate_synth"/>
</dbReference>
<dbReference type="EMBL" id="CP098747">
    <property type="protein sequence ID" value="USG61441.1"/>
    <property type="molecule type" value="Genomic_DNA"/>
</dbReference>
<evidence type="ECO:0000256" key="2">
    <source>
        <dbReference type="ARBA" id="ARBA00022598"/>
    </source>
</evidence>
<dbReference type="RefSeq" id="WP_251934474.1">
    <property type="nucleotide sequence ID" value="NZ_CP098747.1"/>
</dbReference>
<dbReference type="NCBIfam" id="TIGR01499">
    <property type="entry name" value="folC"/>
    <property type="match status" value="1"/>
</dbReference>
<gene>
    <name evidence="9" type="ORF">NBZ79_00430</name>
</gene>
<feature type="domain" description="Mur ligase central" evidence="8">
    <location>
        <begin position="48"/>
        <end position="264"/>
    </location>
</feature>
<evidence type="ECO:0000259" key="8">
    <source>
        <dbReference type="Pfam" id="PF08245"/>
    </source>
</evidence>
<keyword evidence="4 7" id="KW-0547">Nucleotide-binding</keyword>
<evidence type="ECO:0000256" key="7">
    <source>
        <dbReference type="PIRNR" id="PIRNR001563"/>
    </source>
</evidence>
<dbReference type="PROSITE" id="PS01012">
    <property type="entry name" value="FOLYLPOLYGLU_SYNT_2"/>
    <property type="match status" value="1"/>
</dbReference>
<dbReference type="Gene3D" id="3.40.1190.10">
    <property type="entry name" value="Mur-like, catalytic domain"/>
    <property type="match status" value="1"/>
</dbReference>
<dbReference type="Gene3D" id="3.90.190.20">
    <property type="entry name" value="Mur ligase, C-terminal domain"/>
    <property type="match status" value="1"/>
</dbReference>
<dbReference type="PANTHER" id="PTHR11136:SF0">
    <property type="entry name" value="DIHYDROFOLATE SYNTHETASE-RELATED"/>
    <property type="match status" value="1"/>
</dbReference>
<protein>
    <submittedName>
        <fullName evidence="9">Bifunctional folylpolyglutamate synthase/dihydrofolate synthase</fullName>
    </submittedName>
</protein>
<proteinExistence type="inferred from homology"/>
<dbReference type="Pfam" id="PF08245">
    <property type="entry name" value="Mur_ligase_M"/>
    <property type="match status" value="1"/>
</dbReference>
<keyword evidence="2 7" id="KW-0436">Ligase</keyword>
<evidence type="ECO:0000256" key="6">
    <source>
        <dbReference type="ARBA" id="ARBA00022842"/>
    </source>
</evidence>
<keyword evidence="10" id="KW-1185">Reference proteome</keyword>
<evidence type="ECO:0000256" key="1">
    <source>
        <dbReference type="ARBA" id="ARBA00008276"/>
    </source>
</evidence>
<reference evidence="9" key="1">
    <citation type="submission" date="2022-06" db="EMBL/GenBank/DDBJ databases">
        <title>Sneathiella actinostolidae sp. nov., isolated from a sea anemonein the Western Pacific Ocean.</title>
        <authorList>
            <person name="Wei M.J."/>
        </authorList>
    </citation>
    <scope>NUCLEOTIDE SEQUENCE</scope>
    <source>
        <strain evidence="9">PHK-P5</strain>
    </source>
</reference>
<dbReference type="SUPFAM" id="SSF53244">
    <property type="entry name" value="MurD-like peptide ligases, peptide-binding domain"/>
    <property type="match status" value="1"/>
</dbReference>
<dbReference type="InterPro" id="IPR036615">
    <property type="entry name" value="Mur_ligase_C_dom_sf"/>
</dbReference>
<evidence type="ECO:0000313" key="10">
    <source>
        <dbReference type="Proteomes" id="UP001056291"/>
    </source>
</evidence>
<dbReference type="SUPFAM" id="SSF53623">
    <property type="entry name" value="MurD-like peptide ligases, catalytic domain"/>
    <property type="match status" value="1"/>
</dbReference>
<name>A0ABY4W3P4_9PROT</name>
<dbReference type="InterPro" id="IPR018109">
    <property type="entry name" value="Folylpolyglutamate_synth_CS"/>
</dbReference>
<comment type="similarity">
    <text evidence="1 7">Belongs to the folylpolyglutamate synthase family.</text>
</comment>
<sequence length="433" mass="47019">MTQETTDHILTRLMALHPKIIDLSLDRMWQILEKLDHPEQRLPPVIHVAGTNGKGSLLAYLRAMLEAAGYRVHVYVSPHLVRFNERIRLAGSLIDEDALAELLSFCERANGSSPITYFEVTTAAALKAFADSPADILLLETGLGGRLDATNVIEKPALTAITPISQDHAQYLGTDIAGIAGEKAGILKSNVAAVFGPQERLVSDVLTARATTVGAKPYIYGSDWFFSEVEDGWCFSSQLGKRKFTFPSLQGTHQVANAATAVACLEQLSGFRVSDRDIDKGLINVRWPGRLQRLFKGPLVNDLPPHVEIWLDGGHNPAAAVQMANTFAKWNVTDPKPSYLIAGMLNTKDQTTFFSRLRETVSKGCCIAIEGESATTPASDLAAMAQSGGISMTAKDSLEDSLLYLQPELDAGPCRLLITGSLYLAGQILKENE</sequence>
<dbReference type="PIRSF" id="PIRSF001563">
    <property type="entry name" value="Folylpolyglu_synth"/>
    <property type="match status" value="1"/>
</dbReference>
<organism evidence="9 10">
    <name type="scientific">Sneathiella marina</name>
    <dbReference type="NCBI Taxonomy" id="2950108"/>
    <lineage>
        <taxon>Bacteria</taxon>
        <taxon>Pseudomonadati</taxon>
        <taxon>Pseudomonadota</taxon>
        <taxon>Alphaproteobacteria</taxon>
        <taxon>Sneathiellales</taxon>
        <taxon>Sneathiellaceae</taxon>
        <taxon>Sneathiella</taxon>
    </lineage>
</organism>
<dbReference type="Proteomes" id="UP001056291">
    <property type="component" value="Chromosome"/>
</dbReference>
<keyword evidence="5 7" id="KW-0067">ATP-binding</keyword>
<evidence type="ECO:0000313" key="9">
    <source>
        <dbReference type="EMBL" id="USG61441.1"/>
    </source>
</evidence>
<dbReference type="InterPro" id="IPR013221">
    <property type="entry name" value="Mur_ligase_cen"/>
</dbReference>
<keyword evidence="3" id="KW-0479">Metal-binding</keyword>
<evidence type="ECO:0000256" key="5">
    <source>
        <dbReference type="ARBA" id="ARBA00022840"/>
    </source>
</evidence>
<keyword evidence="6" id="KW-0460">Magnesium</keyword>